<feature type="non-terminal residue" evidence="2">
    <location>
        <position position="140"/>
    </location>
</feature>
<accession>X0SJI5</accession>
<gene>
    <name evidence="2" type="ORF">S01H1_18509</name>
</gene>
<dbReference type="AlphaFoldDB" id="X0SJI5"/>
<evidence type="ECO:0008006" key="3">
    <source>
        <dbReference type="Google" id="ProtNLM"/>
    </source>
</evidence>
<organism evidence="2">
    <name type="scientific">marine sediment metagenome</name>
    <dbReference type="NCBI Taxonomy" id="412755"/>
    <lineage>
        <taxon>unclassified sequences</taxon>
        <taxon>metagenomes</taxon>
        <taxon>ecological metagenomes</taxon>
    </lineage>
</organism>
<feature type="region of interest" description="Disordered" evidence="1">
    <location>
        <begin position="105"/>
        <end position="140"/>
    </location>
</feature>
<sequence length="140" mass="15722">MAQEPLKFKVAPHIVEDLGLNLYTDLARVLVEFVANAYDADSPWAKISVNKTAIDKARRVLKKEYEADVERANGTDPSVEPLETRPLSDDYKIVIEDQGHGMSRDDFGKKFLVTGRRRRKEEPGAKGRSPNGRPLMGRKG</sequence>
<evidence type="ECO:0000256" key="1">
    <source>
        <dbReference type="SAM" id="MobiDB-lite"/>
    </source>
</evidence>
<dbReference type="Pfam" id="PF13589">
    <property type="entry name" value="HATPase_c_3"/>
    <property type="match status" value="1"/>
</dbReference>
<name>X0SJI5_9ZZZZ</name>
<comment type="caution">
    <text evidence="2">The sequence shown here is derived from an EMBL/GenBank/DDBJ whole genome shotgun (WGS) entry which is preliminary data.</text>
</comment>
<dbReference type="InterPro" id="IPR036890">
    <property type="entry name" value="HATPase_C_sf"/>
</dbReference>
<evidence type="ECO:0000313" key="2">
    <source>
        <dbReference type="EMBL" id="GAF81169.1"/>
    </source>
</evidence>
<proteinExistence type="predicted"/>
<reference evidence="2" key="1">
    <citation type="journal article" date="2014" name="Front. Microbiol.">
        <title>High frequency of phylogenetically diverse reductive dehalogenase-homologous genes in deep subseafloor sedimentary metagenomes.</title>
        <authorList>
            <person name="Kawai M."/>
            <person name="Futagami T."/>
            <person name="Toyoda A."/>
            <person name="Takaki Y."/>
            <person name="Nishi S."/>
            <person name="Hori S."/>
            <person name="Arai W."/>
            <person name="Tsubouchi T."/>
            <person name="Morono Y."/>
            <person name="Uchiyama I."/>
            <person name="Ito T."/>
            <person name="Fujiyama A."/>
            <person name="Inagaki F."/>
            <person name="Takami H."/>
        </authorList>
    </citation>
    <scope>NUCLEOTIDE SEQUENCE</scope>
    <source>
        <strain evidence="2">Expedition CK06-06</strain>
    </source>
</reference>
<dbReference type="EMBL" id="BARS01009901">
    <property type="protein sequence ID" value="GAF81169.1"/>
    <property type="molecule type" value="Genomic_DNA"/>
</dbReference>
<dbReference type="SUPFAM" id="SSF55874">
    <property type="entry name" value="ATPase domain of HSP90 chaperone/DNA topoisomerase II/histidine kinase"/>
    <property type="match status" value="1"/>
</dbReference>
<dbReference type="Gene3D" id="3.30.565.10">
    <property type="entry name" value="Histidine kinase-like ATPase, C-terminal domain"/>
    <property type="match status" value="1"/>
</dbReference>
<protein>
    <recommendedName>
        <fullName evidence="3">Histidine kinase/HSP90-like ATPase domain-containing protein</fullName>
    </recommendedName>
</protein>